<accession>A0ACB9GQE0</accession>
<organism evidence="1 2">
    <name type="scientific">Smallanthus sonchifolius</name>
    <dbReference type="NCBI Taxonomy" id="185202"/>
    <lineage>
        <taxon>Eukaryota</taxon>
        <taxon>Viridiplantae</taxon>
        <taxon>Streptophyta</taxon>
        <taxon>Embryophyta</taxon>
        <taxon>Tracheophyta</taxon>
        <taxon>Spermatophyta</taxon>
        <taxon>Magnoliopsida</taxon>
        <taxon>eudicotyledons</taxon>
        <taxon>Gunneridae</taxon>
        <taxon>Pentapetalae</taxon>
        <taxon>asterids</taxon>
        <taxon>campanulids</taxon>
        <taxon>Asterales</taxon>
        <taxon>Asteraceae</taxon>
        <taxon>Asteroideae</taxon>
        <taxon>Heliantheae alliance</taxon>
        <taxon>Millerieae</taxon>
        <taxon>Smallanthus</taxon>
    </lineage>
</organism>
<evidence type="ECO:0000313" key="1">
    <source>
        <dbReference type="EMBL" id="KAI3785738.1"/>
    </source>
</evidence>
<protein>
    <submittedName>
        <fullName evidence="1">Uncharacterized protein</fullName>
    </submittedName>
</protein>
<evidence type="ECO:0000313" key="2">
    <source>
        <dbReference type="Proteomes" id="UP001056120"/>
    </source>
</evidence>
<sequence length="382" mass="43147">MMDADERLTALKKAYADIILNTAKEAAARIMVSERKASRFECELKSAKEDAIRMLLRLKQMMDFQVREAAIVSCSQQKKIDELEAQLQEAEDIVKDLREELRAVEAELERFSQRKEVKHTVQVNNAPTSEPITFPPSELQHNSNIDQKNRSQRLYDSLLPLKKSLIGDLPSIILRSKETELYRNGCTQRIRACECSPPNIKSSFSVQTNDLKGNIKPELISKEGEVLEREIVLEQVKEMDLAADNSCLTSPSSVRHTNDTTIDENLARMCNSHSTSGEEVMPVGQEKGEVDLSSVSTVSKVCKTSEAPSQPLTDRVIKYTFQRKRKRGALIDGSGSIERSHEKQMVHVGPVKVNLIGESTPEKIRLEQVARQLISLSDKKWW</sequence>
<name>A0ACB9GQE0_9ASTR</name>
<gene>
    <name evidence="1" type="ORF">L1987_44863</name>
</gene>
<dbReference type="EMBL" id="CM042031">
    <property type="protein sequence ID" value="KAI3785738.1"/>
    <property type="molecule type" value="Genomic_DNA"/>
</dbReference>
<keyword evidence="2" id="KW-1185">Reference proteome</keyword>
<reference evidence="1 2" key="2">
    <citation type="journal article" date="2022" name="Mol. Ecol. Resour.">
        <title>The genomes of chicory, endive, great burdock and yacon provide insights into Asteraceae paleo-polyploidization history and plant inulin production.</title>
        <authorList>
            <person name="Fan W."/>
            <person name="Wang S."/>
            <person name="Wang H."/>
            <person name="Wang A."/>
            <person name="Jiang F."/>
            <person name="Liu H."/>
            <person name="Zhao H."/>
            <person name="Xu D."/>
            <person name="Zhang Y."/>
        </authorList>
    </citation>
    <scope>NUCLEOTIDE SEQUENCE [LARGE SCALE GENOMIC DNA]</scope>
    <source>
        <strain evidence="2">cv. Yunnan</strain>
        <tissue evidence="1">Leaves</tissue>
    </source>
</reference>
<proteinExistence type="predicted"/>
<dbReference type="Proteomes" id="UP001056120">
    <property type="component" value="Linkage Group LG14"/>
</dbReference>
<comment type="caution">
    <text evidence="1">The sequence shown here is derived from an EMBL/GenBank/DDBJ whole genome shotgun (WGS) entry which is preliminary data.</text>
</comment>
<reference evidence="2" key="1">
    <citation type="journal article" date="2022" name="Mol. Ecol. Resour.">
        <title>The genomes of chicory, endive, great burdock and yacon provide insights into Asteraceae palaeo-polyploidization history and plant inulin production.</title>
        <authorList>
            <person name="Fan W."/>
            <person name="Wang S."/>
            <person name="Wang H."/>
            <person name="Wang A."/>
            <person name="Jiang F."/>
            <person name="Liu H."/>
            <person name="Zhao H."/>
            <person name="Xu D."/>
            <person name="Zhang Y."/>
        </authorList>
    </citation>
    <scope>NUCLEOTIDE SEQUENCE [LARGE SCALE GENOMIC DNA]</scope>
    <source>
        <strain evidence="2">cv. Yunnan</strain>
    </source>
</reference>